<evidence type="ECO:0000259" key="1">
    <source>
        <dbReference type="Pfam" id="PF12680"/>
    </source>
</evidence>
<dbReference type="SUPFAM" id="SSF54427">
    <property type="entry name" value="NTF2-like"/>
    <property type="match status" value="1"/>
</dbReference>
<dbReference type="Pfam" id="PF12680">
    <property type="entry name" value="SnoaL_2"/>
    <property type="match status" value="1"/>
</dbReference>
<dbReference type="InterPro" id="IPR032710">
    <property type="entry name" value="NTF2-like_dom_sf"/>
</dbReference>
<feature type="domain" description="SnoaL-like" evidence="1">
    <location>
        <begin position="7"/>
        <end position="116"/>
    </location>
</feature>
<dbReference type="CDD" id="cd00531">
    <property type="entry name" value="NTF2_like"/>
    <property type="match status" value="1"/>
</dbReference>
<evidence type="ECO:0000313" key="3">
    <source>
        <dbReference type="Proteomes" id="UP000037982"/>
    </source>
</evidence>
<name>A0A0N0XVG1_9ACTN</name>
<reference evidence="3" key="1">
    <citation type="submission" date="2015-07" db="EMBL/GenBank/DDBJ databases">
        <authorList>
            <person name="Ju K.-S."/>
            <person name="Doroghazi J.R."/>
            <person name="Metcalf W.W."/>
        </authorList>
    </citation>
    <scope>NUCLEOTIDE SEQUENCE [LARGE SCALE GENOMIC DNA]</scope>
    <source>
        <strain evidence="3">NRRL ISP-5002</strain>
    </source>
</reference>
<dbReference type="PATRIC" id="fig|66876.3.peg.3738"/>
<dbReference type="PANTHER" id="PTHR38436:SF1">
    <property type="entry name" value="ESTER CYCLASE"/>
    <property type="match status" value="1"/>
</dbReference>
<dbReference type="RefSeq" id="WP_053924481.1">
    <property type="nucleotide sequence ID" value="NZ_LGKG01000135.1"/>
</dbReference>
<protein>
    <recommendedName>
        <fullName evidence="1">SnoaL-like domain-containing protein</fullName>
    </recommendedName>
</protein>
<dbReference type="Gene3D" id="3.10.450.50">
    <property type="match status" value="1"/>
</dbReference>
<accession>A0A0N0XVG1</accession>
<dbReference type="InterPro" id="IPR009959">
    <property type="entry name" value="Cyclase_SnoaL-like"/>
</dbReference>
<gene>
    <name evidence="2" type="ORF">ADL29_17110</name>
</gene>
<dbReference type="PANTHER" id="PTHR38436">
    <property type="entry name" value="POLYKETIDE CYCLASE SNOAL-LIKE DOMAIN"/>
    <property type="match status" value="1"/>
</dbReference>
<dbReference type="GO" id="GO:0030638">
    <property type="term" value="P:polyketide metabolic process"/>
    <property type="evidence" value="ECO:0007669"/>
    <property type="project" value="InterPro"/>
</dbReference>
<dbReference type="InterPro" id="IPR037401">
    <property type="entry name" value="SnoaL-like"/>
</dbReference>
<dbReference type="Proteomes" id="UP000037982">
    <property type="component" value="Unassembled WGS sequence"/>
</dbReference>
<comment type="caution">
    <text evidence="2">The sequence shown here is derived from an EMBL/GenBank/DDBJ whole genome shotgun (WGS) entry which is preliminary data.</text>
</comment>
<organism evidence="2 3">
    <name type="scientific">Streptomyces chattanoogensis</name>
    <dbReference type="NCBI Taxonomy" id="66876"/>
    <lineage>
        <taxon>Bacteria</taxon>
        <taxon>Bacillati</taxon>
        <taxon>Actinomycetota</taxon>
        <taxon>Actinomycetes</taxon>
        <taxon>Kitasatosporales</taxon>
        <taxon>Streptomycetaceae</taxon>
        <taxon>Streptomyces</taxon>
    </lineage>
</organism>
<dbReference type="AlphaFoldDB" id="A0A0N0XVG1"/>
<keyword evidence="3" id="KW-1185">Reference proteome</keyword>
<dbReference type="EMBL" id="LGKG01000135">
    <property type="protein sequence ID" value="KPC62926.1"/>
    <property type="molecule type" value="Genomic_DNA"/>
</dbReference>
<proteinExistence type="predicted"/>
<evidence type="ECO:0000313" key="2">
    <source>
        <dbReference type="EMBL" id="KPC62926.1"/>
    </source>
</evidence>
<sequence length="124" mass="13589">MNSDKLVNEWATAYNDQDFDRFGDLYTDDTTYECRPFGLAFTGRDAFVRHLQEYAGAVPDRKFTIKRIIADGDAIAVEFGFAGTSSGVHPGLPPAGEPVTVSFCSVLQLRGDRIASQTDYLGGQ</sequence>